<feature type="transmembrane region" description="Helical" evidence="1">
    <location>
        <begin position="53"/>
        <end position="86"/>
    </location>
</feature>
<dbReference type="eggNOG" id="arCOG09323">
    <property type="taxonomic scope" value="Archaea"/>
</dbReference>
<dbReference type="HOGENOM" id="CLU_2447536_0_0_2"/>
<keyword evidence="1" id="KW-0472">Membrane</keyword>
<reference evidence="3" key="1">
    <citation type="submission" date="2010-02" db="EMBL/GenBank/DDBJ databases">
        <title>Complete sequence of Ferroglobus placidus DSM 10642.</title>
        <authorList>
            <consortium name="US DOE Joint Genome Institute"/>
            <person name="Lucas S."/>
            <person name="Copeland A."/>
            <person name="Lapidus A."/>
            <person name="Cheng J.-F."/>
            <person name="Bruce D."/>
            <person name="Goodwin L."/>
            <person name="Pitluck S."/>
            <person name="Saunders E."/>
            <person name="Brettin T."/>
            <person name="Detter J.C."/>
            <person name="Han C."/>
            <person name="Tapia R."/>
            <person name="Larimer F."/>
            <person name="Land M."/>
            <person name="Hauser L."/>
            <person name="Kyrpides N."/>
            <person name="Ivanova N."/>
            <person name="Holmes D."/>
            <person name="Lovley D."/>
            <person name="Kyrpides N."/>
            <person name="Anderson I.J."/>
            <person name="Woyke T."/>
        </authorList>
    </citation>
    <scope>NUCLEOTIDE SEQUENCE [LARGE SCALE GENOMIC DNA]</scope>
    <source>
        <strain evidence="3">DSM 10642 / AEDII12DO</strain>
    </source>
</reference>
<accession>D3RZV8</accession>
<name>D3RZV8_FERPA</name>
<proteinExistence type="predicted"/>
<feature type="transmembrane region" description="Helical" evidence="1">
    <location>
        <begin position="12"/>
        <end position="33"/>
    </location>
</feature>
<reference evidence="2 3" key="2">
    <citation type="journal article" date="2011" name="Stand. Genomic Sci.">
        <title>Complete genome sequence of Ferroglobus placidus AEDII12DO.</title>
        <authorList>
            <person name="Anderson I."/>
            <person name="Risso C."/>
            <person name="Holmes D."/>
            <person name="Lucas S."/>
            <person name="Copeland A."/>
            <person name="Lapidus A."/>
            <person name="Cheng J.F."/>
            <person name="Bruce D."/>
            <person name="Goodwin L."/>
            <person name="Pitluck S."/>
            <person name="Saunders E."/>
            <person name="Brettin T."/>
            <person name="Detter J.C."/>
            <person name="Han C."/>
            <person name="Tapia R."/>
            <person name="Larimer F."/>
            <person name="Land M."/>
            <person name="Hauser L."/>
            <person name="Woyke T."/>
            <person name="Lovley D."/>
            <person name="Kyrpides N."/>
            <person name="Ivanova N."/>
        </authorList>
    </citation>
    <scope>NUCLEOTIDE SEQUENCE [LARGE SCALE GENOMIC DNA]</scope>
    <source>
        <strain evidence="3">DSM 10642 / AEDII12DO</strain>
    </source>
</reference>
<gene>
    <name evidence="2" type="ordered locus">Ferp_1881</name>
</gene>
<dbReference type="AlphaFoldDB" id="D3RZV8"/>
<keyword evidence="1" id="KW-0812">Transmembrane</keyword>
<organism evidence="2 3">
    <name type="scientific">Ferroglobus placidus (strain DSM 10642 / AEDII12DO)</name>
    <dbReference type="NCBI Taxonomy" id="589924"/>
    <lineage>
        <taxon>Archaea</taxon>
        <taxon>Methanobacteriati</taxon>
        <taxon>Methanobacteriota</taxon>
        <taxon>Archaeoglobi</taxon>
        <taxon>Archaeoglobales</taxon>
        <taxon>Archaeoglobaceae</taxon>
        <taxon>Ferroglobus</taxon>
    </lineage>
</organism>
<keyword evidence="3" id="KW-1185">Reference proteome</keyword>
<dbReference type="EMBL" id="CP001899">
    <property type="protein sequence ID" value="ADC66021.1"/>
    <property type="molecule type" value="Genomic_DNA"/>
</dbReference>
<protein>
    <submittedName>
        <fullName evidence="2">Uncharacterized protein</fullName>
    </submittedName>
</protein>
<dbReference type="KEGG" id="fpl:Ferp_1881"/>
<dbReference type="Proteomes" id="UP000002613">
    <property type="component" value="Chromosome"/>
</dbReference>
<sequence length="89" mass="9159">MHVVRAENEGIVKWLTVAMCLAMVGVAVMPMAVGELTYYYVQSGIFPNDTLTLTIWSSVVGVNAALIGAAVAGPAGLAIGIAVGVALPW</sequence>
<evidence type="ECO:0000256" key="1">
    <source>
        <dbReference type="SAM" id="Phobius"/>
    </source>
</evidence>
<dbReference type="STRING" id="589924.Ferp_1881"/>
<dbReference type="RefSeq" id="WP_012966360.1">
    <property type="nucleotide sequence ID" value="NC_013849.1"/>
</dbReference>
<keyword evidence="1" id="KW-1133">Transmembrane helix</keyword>
<dbReference type="PaxDb" id="589924-Ferp_1881"/>
<evidence type="ECO:0000313" key="2">
    <source>
        <dbReference type="EMBL" id="ADC66021.1"/>
    </source>
</evidence>
<evidence type="ECO:0000313" key="3">
    <source>
        <dbReference type="Proteomes" id="UP000002613"/>
    </source>
</evidence>
<dbReference type="GeneID" id="8779411"/>